<keyword evidence="1" id="KW-0732">Signal</keyword>
<comment type="caution">
    <text evidence="2">The sequence shown here is derived from an EMBL/GenBank/DDBJ whole genome shotgun (WGS) entry which is preliminary data.</text>
</comment>
<dbReference type="AlphaFoldDB" id="A0AAV9FXX4"/>
<evidence type="ECO:0008006" key="4">
    <source>
        <dbReference type="Google" id="ProtNLM"/>
    </source>
</evidence>
<evidence type="ECO:0000256" key="1">
    <source>
        <dbReference type="SAM" id="SignalP"/>
    </source>
</evidence>
<evidence type="ECO:0000313" key="2">
    <source>
        <dbReference type="EMBL" id="KAK4442414.1"/>
    </source>
</evidence>
<sequence>MRGLSAIVTLLAAASTSLAAPSSPLLEKRVCDLVKCVEVTANAVCIAAAIASRNVPGFIECLGGAAESACPCVDCISGLDDFLEDYNLCTS</sequence>
<keyword evidence="3" id="KW-1185">Reference proteome</keyword>
<organism evidence="2 3">
    <name type="scientific">Podospora aff. communis PSN243</name>
    <dbReference type="NCBI Taxonomy" id="3040156"/>
    <lineage>
        <taxon>Eukaryota</taxon>
        <taxon>Fungi</taxon>
        <taxon>Dikarya</taxon>
        <taxon>Ascomycota</taxon>
        <taxon>Pezizomycotina</taxon>
        <taxon>Sordariomycetes</taxon>
        <taxon>Sordariomycetidae</taxon>
        <taxon>Sordariales</taxon>
        <taxon>Podosporaceae</taxon>
        <taxon>Podospora</taxon>
    </lineage>
</organism>
<dbReference type="EMBL" id="MU866017">
    <property type="protein sequence ID" value="KAK4442414.1"/>
    <property type="molecule type" value="Genomic_DNA"/>
</dbReference>
<name>A0AAV9FXX4_9PEZI</name>
<proteinExistence type="predicted"/>
<accession>A0AAV9FXX4</accession>
<protein>
    <recommendedName>
        <fullName evidence="4">Fungal calcium binding protein domain-containing protein</fullName>
    </recommendedName>
</protein>
<gene>
    <name evidence="2" type="ORF">QBC34DRAFT_387307</name>
</gene>
<evidence type="ECO:0000313" key="3">
    <source>
        <dbReference type="Proteomes" id="UP001321760"/>
    </source>
</evidence>
<feature type="signal peptide" evidence="1">
    <location>
        <begin position="1"/>
        <end position="19"/>
    </location>
</feature>
<reference evidence="2" key="1">
    <citation type="journal article" date="2023" name="Mol. Phylogenet. Evol.">
        <title>Genome-scale phylogeny and comparative genomics of the fungal order Sordariales.</title>
        <authorList>
            <person name="Hensen N."/>
            <person name="Bonometti L."/>
            <person name="Westerberg I."/>
            <person name="Brannstrom I.O."/>
            <person name="Guillou S."/>
            <person name="Cros-Aarteil S."/>
            <person name="Calhoun S."/>
            <person name="Haridas S."/>
            <person name="Kuo A."/>
            <person name="Mondo S."/>
            <person name="Pangilinan J."/>
            <person name="Riley R."/>
            <person name="LaButti K."/>
            <person name="Andreopoulos B."/>
            <person name="Lipzen A."/>
            <person name="Chen C."/>
            <person name="Yan M."/>
            <person name="Daum C."/>
            <person name="Ng V."/>
            <person name="Clum A."/>
            <person name="Steindorff A."/>
            <person name="Ohm R.A."/>
            <person name="Martin F."/>
            <person name="Silar P."/>
            <person name="Natvig D.O."/>
            <person name="Lalanne C."/>
            <person name="Gautier V."/>
            <person name="Ament-Velasquez S.L."/>
            <person name="Kruys A."/>
            <person name="Hutchinson M.I."/>
            <person name="Powell A.J."/>
            <person name="Barry K."/>
            <person name="Miller A.N."/>
            <person name="Grigoriev I.V."/>
            <person name="Debuchy R."/>
            <person name="Gladieux P."/>
            <person name="Hiltunen Thoren M."/>
            <person name="Johannesson H."/>
        </authorList>
    </citation>
    <scope>NUCLEOTIDE SEQUENCE</scope>
    <source>
        <strain evidence="2">PSN243</strain>
    </source>
</reference>
<reference evidence="2" key="2">
    <citation type="submission" date="2023-05" db="EMBL/GenBank/DDBJ databases">
        <authorList>
            <consortium name="Lawrence Berkeley National Laboratory"/>
            <person name="Steindorff A."/>
            <person name="Hensen N."/>
            <person name="Bonometti L."/>
            <person name="Westerberg I."/>
            <person name="Brannstrom I.O."/>
            <person name="Guillou S."/>
            <person name="Cros-Aarteil S."/>
            <person name="Calhoun S."/>
            <person name="Haridas S."/>
            <person name="Kuo A."/>
            <person name="Mondo S."/>
            <person name="Pangilinan J."/>
            <person name="Riley R."/>
            <person name="Labutti K."/>
            <person name="Andreopoulos B."/>
            <person name="Lipzen A."/>
            <person name="Chen C."/>
            <person name="Yanf M."/>
            <person name="Daum C."/>
            <person name="Ng V."/>
            <person name="Clum A."/>
            <person name="Ohm R."/>
            <person name="Martin F."/>
            <person name="Silar P."/>
            <person name="Natvig D."/>
            <person name="Lalanne C."/>
            <person name="Gautier V."/>
            <person name="Ament-Velasquez S.L."/>
            <person name="Kruys A."/>
            <person name="Hutchinson M.I."/>
            <person name="Powell A.J."/>
            <person name="Barry K."/>
            <person name="Miller A.N."/>
            <person name="Grigoriev I.V."/>
            <person name="Debuchy R."/>
            <person name="Gladieux P."/>
            <person name="Thoren M.H."/>
            <person name="Johannesson H."/>
        </authorList>
    </citation>
    <scope>NUCLEOTIDE SEQUENCE</scope>
    <source>
        <strain evidence="2">PSN243</strain>
    </source>
</reference>
<feature type="chain" id="PRO_5043720703" description="Fungal calcium binding protein domain-containing protein" evidence="1">
    <location>
        <begin position="20"/>
        <end position="91"/>
    </location>
</feature>
<dbReference type="Proteomes" id="UP001321760">
    <property type="component" value="Unassembled WGS sequence"/>
</dbReference>